<dbReference type="WBParaSite" id="SPAL_0000672000.1">
    <property type="protein sequence ID" value="SPAL_0000672000.1"/>
    <property type="gene ID" value="SPAL_0000672000"/>
</dbReference>
<reference evidence="3" key="1">
    <citation type="submission" date="2017-02" db="UniProtKB">
        <authorList>
            <consortium name="WormBaseParasite"/>
        </authorList>
    </citation>
    <scope>IDENTIFICATION</scope>
</reference>
<dbReference type="InterPro" id="IPR002591">
    <property type="entry name" value="Phosphodiest/P_Trfase"/>
</dbReference>
<evidence type="ECO:0000313" key="2">
    <source>
        <dbReference type="Proteomes" id="UP000046392"/>
    </source>
</evidence>
<dbReference type="InterPro" id="IPR017850">
    <property type="entry name" value="Alkaline_phosphatase_core_sf"/>
</dbReference>
<name>A0A0N5BLC1_STREA</name>
<evidence type="ECO:0000313" key="3">
    <source>
        <dbReference type="WBParaSite" id="SPAL_0000672000.1"/>
    </source>
</evidence>
<dbReference type="AlphaFoldDB" id="A0A0N5BLC1"/>
<protein>
    <submittedName>
        <fullName evidence="3">Choline-specific glycerophosphodiester phosphodiesterase</fullName>
    </submittedName>
</protein>
<organism evidence="2 3">
    <name type="scientific">Strongyloides papillosus</name>
    <name type="common">Intestinal threadworm</name>
    <dbReference type="NCBI Taxonomy" id="174720"/>
    <lineage>
        <taxon>Eukaryota</taxon>
        <taxon>Metazoa</taxon>
        <taxon>Ecdysozoa</taxon>
        <taxon>Nematoda</taxon>
        <taxon>Chromadorea</taxon>
        <taxon>Rhabditida</taxon>
        <taxon>Tylenchina</taxon>
        <taxon>Panagrolaimomorpha</taxon>
        <taxon>Strongyloidoidea</taxon>
        <taxon>Strongyloididae</taxon>
        <taxon>Strongyloides</taxon>
    </lineage>
</organism>
<dbReference type="Gene3D" id="3.40.720.10">
    <property type="entry name" value="Alkaline Phosphatase, subunit A"/>
    <property type="match status" value="1"/>
</dbReference>
<dbReference type="STRING" id="174720.A0A0N5BLC1"/>
<feature type="chain" id="PRO_5005894484" evidence="1">
    <location>
        <begin position="23"/>
        <end position="481"/>
    </location>
</feature>
<proteinExistence type="predicted"/>
<keyword evidence="2" id="KW-1185">Reference proteome</keyword>
<dbReference type="Proteomes" id="UP000046392">
    <property type="component" value="Unplaced"/>
</dbReference>
<accession>A0A0N5BLC1</accession>
<evidence type="ECO:0000256" key="1">
    <source>
        <dbReference type="SAM" id="SignalP"/>
    </source>
</evidence>
<dbReference type="PANTHER" id="PTHR10151:SF111">
    <property type="entry name" value="CHOLINE-SPECIFIC GLYCEROPHOSPHODIESTER PHOSPHODIESTERASE"/>
    <property type="match status" value="1"/>
</dbReference>
<dbReference type="SUPFAM" id="SSF53649">
    <property type="entry name" value="Alkaline phosphatase-like"/>
    <property type="match status" value="1"/>
</dbReference>
<dbReference type="CDD" id="cd16018">
    <property type="entry name" value="Enpp"/>
    <property type="match status" value="1"/>
</dbReference>
<dbReference type="PANTHER" id="PTHR10151">
    <property type="entry name" value="ECTONUCLEOTIDE PYROPHOSPHATASE/PHOSPHODIESTERASE"/>
    <property type="match status" value="1"/>
</dbReference>
<sequence>MYFIFKIFLFLLLTIITDKTSAILKQDALGQNLIVLLIDGYGNNLFNKTNSKLSLGIQTLLENGVQADYLKPIFPTWSYPTWTSLSTGLYSENHHMSSDFMYDEENEMLFQRDEGENDTDYRWFIDEPDPIWYTAGKANVNVHCYWFSTCHRAHGDQIVRVDKKRRHSFKNKNDTNLLAEIPSLMRHIKKFQPYRQQLALMRFNGVANALQNYGENSHEFNQALSAADVTIRKIQEELEAKNLFETTNFIVLSGHGYMPFDEEEQFYLDECLEDFSRVKRVVNSLSMMLVYPQEGEEDTVFFELKVCDQWAPMGDYEGDEQPLVRVYRHNEVPDRYHWKNGRHMAPIVIMTKPGTILLTRQIPSTDVSEALGREVKEISGWDNEASDMLGIFMARGPAFKSNYKTGPVDLVDVYPLMLGVLGLQAPHQNNGSWSNVIDMISDDWESKTARDPNYNSSPSLFVSSLVLIPLFSILQCIVREH</sequence>
<feature type="signal peptide" evidence="1">
    <location>
        <begin position="1"/>
        <end position="22"/>
    </location>
</feature>
<dbReference type="Pfam" id="PF01663">
    <property type="entry name" value="Phosphodiest"/>
    <property type="match status" value="1"/>
</dbReference>
<keyword evidence="1" id="KW-0732">Signal</keyword>